<accession>A0A0B7MBR9</accession>
<dbReference type="EMBL" id="CDRZ01000043">
    <property type="protein sequence ID" value="CEO87959.1"/>
    <property type="molecule type" value="Genomic_DNA"/>
</dbReference>
<evidence type="ECO:0000313" key="1">
    <source>
        <dbReference type="EMBL" id="CEO87959.1"/>
    </source>
</evidence>
<protein>
    <submittedName>
        <fullName evidence="1">Uncharacterized protein</fullName>
    </submittedName>
</protein>
<gene>
    <name evidence="1" type="ORF">SSCH_1370008</name>
</gene>
<organism evidence="1 2">
    <name type="scientific">Syntrophaceticus schinkii</name>
    <dbReference type="NCBI Taxonomy" id="499207"/>
    <lineage>
        <taxon>Bacteria</taxon>
        <taxon>Bacillati</taxon>
        <taxon>Bacillota</taxon>
        <taxon>Clostridia</taxon>
        <taxon>Thermoanaerobacterales</taxon>
        <taxon>Thermoanaerobacterales Family III. Incertae Sedis</taxon>
        <taxon>Syntrophaceticus</taxon>
    </lineage>
</organism>
<keyword evidence="2" id="KW-1185">Reference proteome</keyword>
<reference evidence="2" key="1">
    <citation type="submission" date="2015-01" db="EMBL/GenBank/DDBJ databases">
        <authorList>
            <person name="Manzoor Shahid"/>
            <person name="Zubair Saima"/>
        </authorList>
    </citation>
    <scope>NUCLEOTIDE SEQUENCE [LARGE SCALE GENOMIC DNA]</scope>
    <source>
        <strain evidence="2">Sp3</strain>
    </source>
</reference>
<sequence>MDQAGLQALYLIFIVLCAGRWHGCLAYFFPISVSLPGSSIILSIGAGLQAQVSDSTVSESVNTLRVTYEPDKQSMMQAETPPFRYQDFSALENIDGVEKVEQSNDMFSGMMGLRTEAQYFEQKAYLTLELYRSQRPPLMAGGCPIFFE</sequence>
<proteinExistence type="predicted"/>
<dbReference type="AlphaFoldDB" id="A0A0B7MBR9"/>
<evidence type="ECO:0000313" key="2">
    <source>
        <dbReference type="Proteomes" id="UP000046155"/>
    </source>
</evidence>
<dbReference type="Proteomes" id="UP000046155">
    <property type="component" value="Unassembled WGS sequence"/>
</dbReference>
<name>A0A0B7MBR9_9FIRM</name>